<keyword evidence="5" id="KW-0804">Transcription</keyword>
<evidence type="ECO:0000256" key="7">
    <source>
        <dbReference type="PROSITE-ProRule" id="PRU00497"/>
    </source>
</evidence>
<dbReference type="GO" id="GO:0000124">
    <property type="term" value="C:SAGA complex"/>
    <property type="evidence" value="ECO:0007669"/>
    <property type="project" value="TreeGrafter"/>
</dbReference>
<evidence type="ECO:0000313" key="10">
    <source>
        <dbReference type="EMBL" id="MBC1177967.1"/>
    </source>
</evidence>
<evidence type="ECO:0000256" key="5">
    <source>
        <dbReference type="ARBA" id="ARBA00023163"/>
    </source>
</evidence>
<feature type="compositionally biased region" description="Basic and acidic residues" evidence="9">
    <location>
        <begin position="150"/>
        <end position="160"/>
    </location>
</feature>
<dbReference type="PROSITE" id="PS51155">
    <property type="entry name" value="CHIT_BIND_RR_2"/>
    <property type="match status" value="2"/>
</dbReference>
<feature type="region of interest" description="Disordered" evidence="9">
    <location>
        <begin position="132"/>
        <end position="209"/>
    </location>
</feature>
<evidence type="ECO:0000256" key="4">
    <source>
        <dbReference type="ARBA" id="ARBA00023015"/>
    </source>
</evidence>
<dbReference type="PANTHER" id="PTHR13556">
    <property type="entry name" value="TRANSCRIPTIONAL ADAPTER 3-RELATED"/>
    <property type="match status" value="1"/>
</dbReference>
<feature type="compositionally biased region" description="Basic and acidic residues" evidence="9">
    <location>
        <begin position="132"/>
        <end position="142"/>
    </location>
</feature>
<dbReference type="GO" id="GO:0005634">
    <property type="term" value="C:nucleus"/>
    <property type="evidence" value="ECO:0007669"/>
    <property type="project" value="UniProtKB-SubCell"/>
</dbReference>
<keyword evidence="3 7" id="KW-0193">Cuticle</keyword>
<dbReference type="VEuPathDB" id="VectorBase:LLONM1_005542"/>
<keyword evidence="8" id="KW-0175">Coiled coil</keyword>
<dbReference type="EMBL" id="GITU01009264">
    <property type="protein sequence ID" value="MBC1177967.1"/>
    <property type="molecule type" value="Transcribed_RNA"/>
</dbReference>
<dbReference type="EMBL" id="AJWK01016487">
    <property type="status" value="NOT_ANNOTATED_CDS"/>
    <property type="molecule type" value="Genomic_DNA"/>
</dbReference>
<name>A0A1B0CKN8_LUTLO</name>
<dbReference type="GO" id="GO:0003713">
    <property type="term" value="F:transcription coactivator activity"/>
    <property type="evidence" value="ECO:0007669"/>
    <property type="project" value="TreeGrafter"/>
</dbReference>
<reference evidence="10" key="2">
    <citation type="journal article" date="2020" name="BMC">
        <title>Leishmania infection induces a limited differential gene expression in the sand fly midgut.</title>
        <authorList>
            <person name="Coutinho-Abreu I.V."/>
            <person name="Serafim T.D."/>
            <person name="Meneses C."/>
            <person name="Kamhawi S."/>
            <person name="Oliveira F."/>
            <person name="Valenzuela J.G."/>
        </authorList>
    </citation>
    <scope>NUCLEOTIDE SEQUENCE</scope>
    <source>
        <strain evidence="10">Jacobina</strain>
        <tissue evidence="10">Midgut</tissue>
    </source>
</reference>
<dbReference type="InterPro" id="IPR000618">
    <property type="entry name" value="Insect_cuticle"/>
</dbReference>
<comment type="subcellular location">
    <subcellularLocation>
        <location evidence="1">Nucleus</location>
    </subcellularLocation>
</comment>
<dbReference type="GO" id="GO:0042302">
    <property type="term" value="F:structural constituent of cuticle"/>
    <property type="evidence" value="ECO:0007669"/>
    <property type="project" value="UniProtKB-UniRule"/>
</dbReference>
<dbReference type="VEuPathDB" id="VectorBase:LLONM1_001403"/>
<keyword evidence="6" id="KW-0539">Nucleus</keyword>
<evidence type="ECO:0000256" key="9">
    <source>
        <dbReference type="SAM" id="MobiDB-lite"/>
    </source>
</evidence>
<feature type="region of interest" description="Disordered" evidence="9">
    <location>
        <begin position="318"/>
        <end position="338"/>
    </location>
</feature>
<protein>
    <submittedName>
        <fullName evidence="10">Putative transcriptional adapter 3</fullName>
    </submittedName>
</protein>
<reference evidence="11" key="3">
    <citation type="submission" date="2020-05" db="UniProtKB">
        <authorList>
            <consortium name="EnsemblMetazoa"/>
        </authorList>
    </citation>
    <scope>IDENTIFICATION</scope>
    <source>
        <strain evidence="11">Jacobina</strain>
    </source>
</reference>
<feature type="compositionally biased region" description="Low complexity" evidence="9">
    <location>
        <begin position="325"/>
        <end position="336"/>
    </location>
</feature>
<keyword evidence="12" id="KW-1185">Reference proteome</keyword>
<keyword evidence="4" id="KW-0805">Transcription regulation</keyword>
<dbReference type="EMBL" id="AJWK01016488">
    <property type="status" value="NOT_ANNOTATED_CDS"/>
    <property type="molecule type" value="Genomic_DNA"/>
</dbReference>
<dbReference type="Proteomes" id="UP000092461">
    <property type="component" value="Unassembled WGS sequence"/>
</dbReference>
<dbReference type="EnsemblMetazoa" id="LLOJ005175-RA">
    <property type="protein sequence ID" value="LLOJ005175-PA"/>
    <property type="gene ID" value="LLOJ005175"/>
</dbReference>
<evidence type="ECO:0000256" key="1">
    <source>
        <dbReference type="ARBA" id="ARBA00004123"/>
    </source>
</evidence>
<proteinExistence type="inferred from homology"/>
<dbReference type="VEuPathDB" id="VectorBase:LLOJ005175"/>
<evidence type="ECO:0000256" key="8">
    <source>
        <dbReference type="SAM" id="Coils"/>
    </source>
</evidence>
<dbReference type="InterPro" id="IPR031311">
    <property type="entry name" value="CHIT_BIND_RR_consensus"/>
</dbReference>
<evidence type="ECO:0000313" key="11">
    <source>
        <dbReference type="EnsemblMetazoa" id="LLOJ005175-PA"/>
    </source>
</evidence>
<dbReference type="PANTHER" id="PTHR13556:SF2">
    <property type="entry name" value="TRANSCRIPTIONAL ADAPTER 3"/>
    <property type="match status" value="1"/>
</dbReference>
<dbReference type="Pfam" id="PF00379">
    <property type="entry name" value="Chitin_bind_4"/>
    <property type="match status" value="2"/>
</dbReference>
<dbReference type="PROSITE" id="PS00233">
    <property type="entry name" value="CHIT_BIND_RR_1"/>
    <property type="match status" value="1"/>
</dbReference>
<dbReference type="Pfam" id="PF10198">
    <property type="entry name" value="Ada3"/>
    <property type="match status" value="1"/>
</dbReference>
<dbReference type="EMBL" id="AJWK01016489">
    <property type="status" value="NOT_ANNOTATED_CDS"/>
    <property type="molecule type" value="Genomic_DNA"/>
</dbReference>
<dbReference type="GO" id="GO:0006357">
    <property type="term" value="P:regulation of transcription by RNA polymerase II"/>
    <property type="evidence" value="ECO:0007669"/>
    <property type="project" value="TreeGrafter"/>
</dbReference>
<reference evidence="12" key="1">
    <citation type="submission" date="2012-05" db="EMBL/GenBank/DDBJ databases">
        <title>Whole Genome Assembly of Lutzomyia longipalpis.</title>
        <authorList>
            <person name="Richards S."/>
            <person name="Qu C."/>
            <person name="Dillon R."/>
            <person name="Worley K."/>
            <person name="Scherer S."/>
            <person name="Batterton M."/>
            <person name="Taylor A."/>
            <person name="Hawes A."/>
            <person name="Hernandez B."/>
            <person name="Kovar C."/>
            <person name="Mandapat C."/>
            <person name="Pham C."/>
            <person name="Qu C."/>
            <person name="Jing C."/>
            <person name="Bess C."/>
            <person name="Bandaranaike D."/>
            <person name="Ngo D."/>
            <person name="Ongeri F."/>
            <person name="Arias F."/>
            <person name="Lara F."/>
            <person name="Weissenberger G."/>
            <person name="Kamau G."/>
            <person name="Han H."/>
            <person name="Shen H."/>
            <person name="Dinh H."/>
            <person name="Khalil I."/>
            <person name="Jones J."/>
            <person name="Shafer J."/>
            <person name="Jayaseelan J."/>
            <person name="Quiroz J."/>
            <person name="Blankenburg K."/>
            <person name="Nguyen L."/>
            <person name="Jackson L."/>
            <person name="Francisco L."/>
            <person name="Tang L.-Y."/>
            <person name="Pu L.-L."/>
            <person name="Perales L."/>
            <person name="Lorensuhewa L."/>
            <person name="Munidasa M."/>
            <person name="Coyle M."/>
            <person name="Taylor M."/>
            <person name="Puazo M."/>
            <person name="Firestine M."/>
            <person name="Scheel M."/>
            <person name="Javaid M."/>
            <person name="Wang M."/>
            <person name="Li M."/>
            <person name="Tabassum N."/>
            <person name="Saada N."/>
            <person name="Osuji N."/>
            <person name="Aqrawi P."/>
            <person name="Fu Q."/>
            <person name="Thornton R."/>
            <person name="Raj R."/>
            <person name="Goodspeed R."/>
            <person name="Mata R."/>
            <person name="Najjar R."/>
            <person name="Gubbala S."/>
            <person name="Lee S."/>
            <person name="Denson S."/>
            <person name="Patil S."/>
            <person name="Macmil S."/>
            <person name="Qi S."/>
            <person name="Matskevitch T."/>
            <person name="Palculict T."/>
            <person name="Mathew T."/>
            <person name="Vee V."/>
            <person name="Velamala V."/>
            <person name="Korchina V."/>
            <person name="Cai W."/>
            <person name="Liu W."/>
            <person name="Dai W."/>
            <person name="Zou X."/>
            <person name="Zhu Y."/>
            <person name="Zhang Y."/>
            <person name="Wu Y.-Q."/>
            <person name="Xin Y."/>
            <person name="Nazarath L."/>
            <person name="Kovar C."/>
            <person name="Han Y."/>
            <person name="Muzny D."/>
            <person name="Gibbs R."/>
        </authorList>
    </citation>
    <scope>NUCLEOTIDE SEQUENCE [LARGE SCALE GENOMIC DNA]</scope>
    <source>
        <strain evidence="12">Jacobina</strain>
    </source>
</reference>
<evidence type="ECO:0000256" key="3">
    <source>
        <dbReference type="ARBA" id="ARBA00022460"/>
    </source>
</evidence>
<sequence length="738" mass="83168">MYNYENTCSNTSMCMEVETHDYESYKSGSLRTQHPGKEDFSILIRTLGGKSIPVPSPPDSGTTLPHLKPQDNSKILPKIHTALSRPQDSYLPTEDLDGIQLELENLLSTVALRYRYLKAEYEILDKAEERRDKKGKFMEKDPSSPGKRKKFDEKNKRDGPSKIMLSGQSKISKLKPHQVNSPAQHTDDSLDDMLQYHGNQKDNPKLSLPRNDTPNKFWLSVEPYCMPLTHEDIRLLDDLIEEYSDNLIPPIPELGPHFTDQWANDDIKDEHYNKNKSRLSTVSGLVKKSERPMGDNVTGPLTQRLVSALMEENLMPDNVTTSAENSNSGSDNTSSDFVSNRSSLLSLKNGICIERRVRKELIDQGILDPDDFPRDDEILSEIKRVRTELSAIAEYNGNELKKLYNLAKDEMRRLELKRKLDSIDQEIIETYKRNVAAKQKRRELTKQERDDIFRLTEEQKRHLKLLLLAVVGTVFAGHPVPILHQSQAMNDGEYKYSYETDNGIAGQEIGEGGKYAAGNGQWIADDGTHVFYEYTADKDGYRLISLAIIATTSAAVYTPTEVVRQVQDINVDGTYQYSYETASGIAAQESGVGGEVAEGSARWVAPDGTPVEFTYRADANGYVATGSHVPETPEYVYRAIEWIRSHPVYEDKYKVPTYKYSDSVAHVPVVPVVTAKPVVTPTFSTVTPFVPVAPVNKVYKPVEFKYKSPVFPTVKPSVTVFKPVTYTTPTFSSKFSHV</sequence>
<dbReference type="EMBL" id="AJWK01016486">
    <property type="status" value="NOT_ANNOTATED_CDS"/>
    <property type="molecule type" value="Genomic_DNA"/>
</dbReference>
<organism evidence="11 12">
    <name type="scientific">Lutzomyia longipalpis</name>
    <name type="common">Sand fly</name>
    <dbReference type="NCBI Taxonomy" id="7200"/>
    <lineage>
        <taxon>Eukaryota</taxon>
        <taxon>Metazoa</taxon>
        <taxon>Ecdysozoa</taxon>
        <taxon>Arthropoda</taxon>
        <taxon>Hexapoda</taxon>
        <taxon>Insecta</taxon>
        <taxon>Pterygota</taxon>
        <taxon>Neoptera</taxon>
        <taxon>Endopterygota</taxon>
        <taxon>Diptera</taxon>
        <taxon>Nematocera</taxon>
        <taxon>Psychodoidea</taxon>
        <taxon>Psychodidae</taxon>
        <taxon>Lutzomyia</taxon>
        <taxon>Lutzomyia</taxon>
    </lineage>
</organism>
<comment type="similarity">
    <text evidence="2">Belongs to the NGG1 family.</text>
</comment>
<accession>A0A1B0CKN8</accession>
<dbReference type="InterPro" id="IPR019340">
    <property type="entry name" value="Histone_AcTrfase_su3"/>
</dbReference>
<evidence type="ECO:0000256" key="2">
    <source>
        <dbReference type="ARBA" id="ARBA00005330"/>
    </source>
</evidence>
<dbReference type="AlphaFoldDB" id="A0A1B0CKN8"/>
<dbReference type="VEuPathDB" id="VectorBase:LLONM1_009821"/>
<feature type="coiled-coil region" evidence="8">
    <location>
        <begin position="397"/>
        <end position="448"/>
    </location>
</feature>
<evidence type="ECO:0000313" key="12">
    <source>
        <dbReference type="Proteomes" id="UP000092461"/>
    </source>
</evidence>
<evidence type="ECO:0000256" key="6">
    <source>
        <dbReference type="ARBA" id="ARBA00023242"/>
    </source>
</evidence>